<organism evidence="2 3">
    <name type="scientific">Cercophora scortea</name>
    <dbReference type="NCBI Taxonomy" id="314031"/>
    <lineage>
        <taxon>Eukaryota</taxon>
        <taxon>Fungi</taxon>
        <taxon>Dikarya</taxon>
        <taxon>Ascomycota</taxon>
        <taxon>Pezizomycotina</taxon>
        <taxon>Sordariomycetes</taxon>
        <taxon>Sordariomycetidae</taxon>
        <taxon>Sordariales</taxon>
        <taxon>Lasiosphaeriaceae</taxon>
        <taxon>Cercophora</taxon>
    </lineage>
</organism>
<name>A0AAE0J1N2_9PEZI</name>
<evidence type="ECO:0008006" key="4">
    <source>
        <dbReference type="Google" id="ProtNLM"/>
    </source>
</evidence>
<feature type="repeat" description="ANK" evidence="1">
    <location>
        <begin position="83"/>
        <end position="116"/>
    </location>
</feature>
<gene>
    <name evidence="2" type="ORF">B0T19DRAFT_3631</name>
</gene>
<keyword evidence="3" id="KW-1185">Reference proteome</keyword>
<dbReference type="EMBL" id="JAUEPO010000001">
    <property type="protein sequence ID" value="KAK3335258.1"/>
    <property type="molecule type" value="Genomic_DNA"/>
</dbReference>
<dbReference type="Gene3D" id="1.25.40.20">
    <property type="entry name" value="Ankyrin repeat-containing domain"/>
    <property type="match status" value="1"/>
</dbReference>
<dbReference type="SUPFAM" id="SSF48403">
    <property type="entry name" value="Ankyrin repeat"/>
    <property type="match status" value="1"/>
</dbReference>
<reference evidence="2" key="1">
    <citation type="journal article" date="2023" name="Mol. Phylogenet. Evol.">
        <title>Genome-scale phylogeny and comparative genomics of the fungal order Sordariales.</title>
        <authorList>
            <person name="Hensen N."/>
            <person name="Bonometti L."/>
            <person name="Westerberg I."/>
            <person name="Brannstrom I.O."/>
            <person name="Guillou S."/>
            <person name="Cros-Aarteil S."/>
            <person name="Calhoun S."/>
            <person name="Haridas S."/>
            <person name="Kuo A."/>
            <person name="Mondo S."/>
            <person name="Pangilinan J."/>
            <person name="Riley R."/>
            <person name="LaButti K."/>
            <person name="Andreopoulos B."/>
            <person name="Lipzen A."/>
            <person name="Chen C."/>
            <person name="Yan M."/>
            <person name="Daum C."/>
            <person name="Ng V."/>
            <person name="Clum A."/>
            <person name="Steindorff A."/>
            <person name="Ohm R.A."/>
            <person name="Martin F."/>
            <person name="Silar P."/>
            <person name="Natvig D.O."/>
            <person name="Lalanne C."/>
            <person name="Gautier V."/>
            <person name="Ament-Velasquez S.L."/>
            <person name="Kruys A."/>
            <person name="Hutchinson M.I."/>
            <person name="Powell A.J."/>
            <person name="Barry K."/>
            <person name="Miller A.N."/>
            <person name="Grigoriev I.V."/>
            <person name="Debuchy R."/>
            <person name="Gladieux P."/>
            <person name="Hiltunen Thoren M."/>
            <person name="Johannesson H."/>
        </authorList>
    </citation>
    <scope>NUCLEOTIDE SEQUENCE</scope>
    <source>
        <strain evidence="2">SMH4131-1</strain>
    </source>
</reference>
<reference evidence="2" key="2">
    <citation type="submission" date="2023-06" db="EMBL/GenBank/DDBJ databases">
        <authorList>
            <consortium name="Lawrence Berkeley National Laboratory"/>
            <person name="Haridas S."/>
            <person name="Hensen N."/>
            <person name="Bonometti L."/>
            <person name="Westerberg I."/>
            <person name="Brannstrom I.O."/>
            <person name="Guillou S."/>
            <person name="Cros-Aarteil S."/>
            <person name="Calhoun S."/>
            <person name="Kuo A."/>
            <person name="Mondo S."/>
            <person name="Pangilinan J."/>
            <person name="Riley R."/>
            <person name="Labutti K."/>
            <person name="Andreopoulos B."/>
            <person name="Lipzen A."/>
            <person name="Chen C."/>
            <person name="Yanf M."/>
            <person name="Daum C."/>
            <person name="Ng V."/>
            <person name="Clum A."/>
            <person name="Steindorff A."/>
            <person name="Ohm R."/>
            <person name="Martin F."/>
            <person name="Silar P."/>
            <person name="Natvig D."/>
            <person name="Lalanne C."/>
            <person name="Gautier V."/>
            <person name="Ament-Velasquez S.L."/>
            <person name="Kruys A."/>
            <person name="Hutchinson M.I."/>
            <person name="Powell A.J."/>
            <person name="Barry K."/>
            <person name="Miller A.N."/>
            <person name="Grigoriev I.V."/>
            <person name="Debuchy R."/>
            <person name="Gladieux P."/>
            <person name="Thoren M.H."/>
            <person name="Johannesson H."/>
        </authorList>
    </citation>
    <scope>NUCLEOTIDE SEQUENCE</scope>
    <source>
        <strain evidence="2">SMH4131-1</strain>
    </source>
</reference>
<accession>A0AAE0J1N2</accession>
<dbReference type="InterPro" id="IPR002110">
    <property type="entry name" value="Ankyrin_rpt"/>
</dbReference>
<evidence type="ECO:0000313" key="3">
    <source>
        <dbReference type="Proteomes" id="UP001286456"/>
    </source>
</evidence>
<comment type="caution">
    <text evidence="2">The sequence shown here is derived from an EMBL/GenBank/DDBJ whole genome shotgun (WGS) entry which is preliminary data.</text>
</comment>
<dbReference type="InterPro" id="IPR036770">
    <property type="entry name" value="Ankyrin_rpt-contain_sf"/>
</dbReference>
<protein>
    <recommendedName>
        <fullName evidence="4">Ankyrin</fullName>
    </recommendedName>
</protein>
<evidence type="ECO:0000256" key="1">
    <source>
        <dbReference type="PROSITE-ProRule" id="PRU00023"/>
    </source>
</evidence>
<dbReference type="Proteomes" id="UP001286456">
    <property type="component" value="Unassembled WGS sequence"/>
</dbReference>
<evidence type="ECO:0000313" key="2">
    <source>
        <dbReference type="EMBL" id="KAK3335258.1"/>
    </source>
</evidence>
<proteinExistence type="predicted"/>
<dbReference type="AlphaFoldDB" id="A0AAE0J1N2"/>
<dbReference type="PROSITE" id="PS50088">
    <property type="entry name" value="ANK_REPEAT"/>
    <property type="match status" value="1"/>
</dbReference>
<sequence>MINDTDYEGLAALQYAAHFSWPFVLALLNAGADPNGPTFSSNSLLTPSPLIIALASNQDTESVVEIVSALLRANADPNLKCRLGLSPLHYALAREDGFTLAAILIRAGADLRLDPNDMFAAGSNRRNLMKLHQSVALLVLLETAQAWAHNTREWAERSRKAKTFHDYFDLIWRVDGTRENAEAFGEESETSCCA</sequence>
<dbReference type="PROSITE" id="PS50297">
    <property type="entry name" value="ANK_REP_REGION"/>
    <property type="match status" value="1"/>
</dbReference>
<keyword evidence="1" id="KW-0040">ANK repeat</keyword>